<dbReference type="OrthoDB" id="9813918at2"/>
<dbReference type="GO" id="GO:0005737">
    <property type="term" value="C:cytoplasm"/>
    <property type="evidence" value="ECO:0007669"/>
    <property type="project" value="TreeGrafter"/>
</dbReference>
<proteinExistence type="inferred from homology"/>
<sequence length="246" mass="26858">MLAILTDIHANREALEACLAHAKRHGAERYAFLGDFVGYGADPSWVIDTLQAFAAQGAILVMGNHDQAVFQATRDNMHPNAAKVVEWTKAQLTPEQTAFLQALPLTHEEDDILFVHANAWQPSGWGYIDGCMEAGRSLRATRCALTFCGHMHQPMLYHAAINGQVAAFQPVAGTSIRLSNRRRWLCIPGAVGQPRDGNPAACYALYDPLEMVLTTHRVAYDHATAAQKILAAGLPAFLADRLSRGD</sequence>
<comment type="caution">
    <text evidence="3">The sequence shown here is derived from an EMBL/GenBank/DDBJ whole genome shotgun (WGS) entry which is preliminary data.</text>
</comment>
<accession>A0A368L3W7</accession>
<feature type="domain" description="Calcineurin-like phosphoesterase" evidence="2">
    <location>
        <begin position="2"/>
        <end position="207"/>
    </location>
</feature>
<evidence type="ECO:0000313" key="3">
    <source>
        <dbReference type="EMBL" id="RCS58259.1"/>
    </source>
</evidence>
<dbReference type="EMBL" id="QPGB01000002">
    <property type="protein sequence ID" value="RCS58259.1"/>
    <property type="molecule type" value="Genomic_DNA"/>
</dbReference>
<dbReference type="InterPro" id="IPR011152">
    <property type="entry name" value="Pesterase_MJ0912"/>
</dbReference>
<dbReference type="Gene3D" id="3.60.21.10">
    <property type="match status" value="1"/>
</dbReference>
<evidence type="ECO:0000256" key="1">
    <source>
        <dbReference type="ARBA" id="ARBA00008950"/>
    </source>
</evidence>
<dbReference type="InterPro" id="IPR050126">
    <property type="entry name" value="Ap4A_hydrolase"/>
</dbReference>
<name>A0A368L3W7_9BURK</name>
<dbReference type="RefSeq" id="WP_114402342.1">
    <property type="nucleotide sequence ID" value="NZ_QPGB01000002.1"/>
</dbReference>
<dbReference type="Pfam" id="PF12850">
    <property type="entry name" value="Metallophos_2"/>
    <property type="match status" value="1"/>
</dbReference>
<dbReference type="SUPFAM" id="SSF56300">
    <property type="entry name" value="Metallo-dependent phosphatases"/>
    <property type="match status" value="1"/>
</dbReference>
<organism evidence="3 4">
    <name type="scientific">Parvibium lacunae</name>
    <dbReference type="NCBI Taxonomy" id="1888893"/>
    <lineage>
        <taxon>Bacteria</taxon>
        <taxon>Pseudomonadati</taxon>
        <taxon>Pseudomonadota</taxon>
        <taxon>Betaproteobacteria</taxon>
        <taxon>Burkholderiales</taxon>
        <taxon>Alcaligenaceae</taxon>
        <taxon>Parvibium</taxon>
    </lineage>
</organism>
<keyword evidence="4" id="KW-1185">Reference proteome</keyword>
<gene>
    <name evidence="3" type="ORF">DU000_05390</name>
</gene>
<evidence type="ECO:0000313" key="4">
    <source>
        <dbReference type="Proteomes" id="UP000252357"/>
    </source>
</evidence>
<dbReference type="Proteomes" id="UP000252357">
    <property type="component" value="Unassembled WGS sequence"/>
</dbReference>
<dbReference type="InterPro" id="IPR024654">
    <property type="entry name" value="Calcineurin-like_PHP_lpxH"/>
</dbReference>
<dbReference type="PANTHER" id="PTHR42850">
    <property type="entry name" value="METALLOPHOSPHOESTERASE"/>
    <property type="match status" value="1"/>
</dbReference>
<dbReference type="PIRSF" id="PIRSF000883">
    <property type="entry name" value="Pesterase_MJ0912"/>
    <property type="match status" value="1"/>
</dbReference>
<dbReference type="PANTHER" id="PTHR42850:SF2">
    <property type="entry name" value="BLL5683 PROTEIN"/>
    <property type="match status" value="1"/>
</dbReference>
<protein>
    <submittedName>
        <fullName evidence="3">Metallophosphoesterase</fullName>
    </submittedName>
</protein>
<evidence type="ECO:0000259" key="2">
    <source>
        <dbReference type="Pfam" id="PF12850"/>
    </source>
</evidence>
<dbReference type="InterPro" id="IPR029052">
    <property type="entry name" value="Metallo-depent_PP-like"/>
</dbReference>
<dbReference type="GO" id="GO:0016791">
    <property type="term" value="F:phosphatase activity"/>
    <property type="evidence" value="ECO:0007669"/>
    <property type="project" value="TreeGrafter"/>
</dbReference>
<reference evidence="3 4" key="1">
    <citation type="journal article" date="2018" name="Int. J. Syst. Evol. Microbiol.">
        <title>Parvibium lacunae gen. nov., sp. nov., a new member of the family Alcaligenaceae isolated from a freshwater pond.</title>
        <authorList>
            <person name="Chen W.M."/>
            <person name="Xie P.B."/>
            <person name="Hsu M.Y."/>
            <person name="Sheu S.Y."/>
        </authorList>
    </citation>
    <scope>NUCLEOTIDE SEQUENCE [LARGE SCALE GENOMIC DNA]</scope>
    <source>
        <strain evidence="3 4">KMB9</strain>
    </source>
</reference>
<comment type="similarity">
    <text evidence="1">Belongs to the metallophosphoesterase superfamily. YfcE family.</text>
</comment>
<dbReference type="AlphaFoldDB" id="A0A368L3W7"/>
<dbReference type="CDD" id="cd00838">
    <property type="entry name" value="MPP_superfamily"/>
    <property type="match status" value="1"/>
</dbReference>